<dbReference type="Gene3D" id="2.30.30.490">
    <property type="match status" value="1"/>
</dbReference>
<dbReference type="InterPro" id="IPR043151">
    <property type="entry name" value="BAH_sf"/>
</dbReference>
<comment type="similarity">
    <text evidence="8">Belongs to the class I-like SAM-binding methyltransferase superfamily. C5-methyltransferase family.</text>
</comment>
<dbReference type="Gene3D" id="3.90.120.10">
    <property type="entry name" value="DNA Methylase, subunit A, domain 2"/>
    <property type="match status" value="1"/>
</dbReference>
<feature type="domain" description="BAH" evidence="10">
    <location>
        <begin position="437"/>
        <end position="565"/>
    </location>
</feature>
<protein>
    <recommendedName>
        <fullName evidence="2">DNA (cytosine-5-)-methyltransferase</fullName>
        <ecNumber evidence="2">2.1.1.37</ecNumber>
    </recommendedName>
</protein>
<accession>A0AAI9EDI0</accession>
<evidence type="ECO:0000313" key="11">
    <source>
        <dbReference type="EMBL" id="CAK4032154.1"/>
    </source>
</evidence>
<dbReference type="PROSITE" id="PS51679">
    <property type="entry name" value="SAM_MT_C5"/>
    <property type="match status" value="1"/>
</dbReference>
<feature type="compositionally biased region" description="Polar residues" evidence="9">
    <location>
        <begin position="33"/>
        <end position="47"/>
    </location>
</feature>
<dbReference type="Gene3D" id="3.40.50.150">
    <property type="entry name" value="Vaccinia Virus protein VP39"/>
    <property type="match status" value="1"/>
</dbReference>
<name>A0AAI9EDI0_9PEZI</name>
<keyword evidence="6" id="KW-0238">DNA-binding</keyword>
<feature type="region of interest" description="Disordered" evidence="9">
    <location>
        <begin position="1135"/>
        <end position="1210"/>
    </location>
</feature>
<dbReference type="SUPFAM" id="SSF53335">
    <property type="entry name" value="S-adenosyl-L-methionine-dependent methyltransferases"/>
    <property type="match status" value="1"/>
</dbReference>
<feature type="active site" evidence="8">
    <location>
        <position position="805"/>
    </location>
</feature>
<dbReference type="Proteomes" id="UP001296104">
    <property type="component" value="Unassembled WGS sequence"/>
</dbReference>
<evidence type="ECO:0000256" key="3">
    <source>
        <dbReference type="ARBA" id="ARBA00022603"/>
    </source>
</evidence>
<dbReference type="InterPro" id="IPR001525">
    <property type="entry name" value="C5_MeTfrase"/>
</dbReference>
<dbReference type="GO" id="GO:0003682">
    <property type="term" value="F:chromatin binding"/>
    <property type="evidence" value="ECO:0007669"/>
    <property type="project" value="InterPro"/>
</dbReference>
<dbReference type="PRINTS" id="PR00105">
    <property type="entry name" value="C5METTRFRASE"/>
</dbReference>
<gene>
    <name evidence="11" type="ORF">LECACI_7A007312</name>
</gene>
<evidence type="ECO:0000256" key="2">
    <source>
        <dbReference type="ARBA" id="ARBA00011975"/>
    </source>
</evidence>
<feature type="region of interest" description="Disordered" evidence="9">
    <location>
        <begin position="626"/>
        <end position="645"/>
    </location>
</feature>
<feature type="region of interest" description="Disordered" evidence="9">
    <location>
        <begin position="913"/>
        <end position="935"/>
    </location>
</feature>
<comment type="subcellular location">
    <subcellularLocation>
        <location evidence="1">Nucleus</location>
    </subcellularLocation>
</comment>
<dbReference type="EMBL" id="CAVMBE010000059">
    <property type="protein sequence ID" value="CAK4032154.1"/>
    <property type="molecule type" value="Genomic_DNA"/>
</dbReference>
<evidence type="ECO:0000256" key="4">
    <source>
        <dbReference type="ARBA" id="ARBA00022679"/>
    </source>
</evidence>
<feature type="compositionally biased region" description="Low complexity" evidence="9">
    <location>
        <begin position="1185"/>
        <end position="1195"/>
    </location>
</feature>
<dbReference type="InterPro" id="IPR050390">
    <property type="entry name" value="C5-Methyltransferase"/>
</dbReference>
<keyword evidence="12" id="KW-1185">Reference proteome</keyword>
<feature type="region of interest" description="Disordered" evidence="9">
    <location>
        <begin position="1"/>
        <end position="99"/>
    </location>
</feature>
<evidence type="ECO:0000313" key="12">
    <source>
        <dbReference type="Proteomes" id="UP001296104"/>
    </source>
</evidence>
<evidence type="ECO:0000256" key="5">
    <source>
        <dbReference type="ARBA" id="ARBA00022691"/>
    </source>
</evidence>
<evidence type="ECO:0000256" key="8">
    <source>
        <dbReference type="PROSITE-ProRule" id="PRU01016"/>
    </source>
</evidence>
<dbReference type="PROSITE" id="PS00094">
    <property type="entry name" value="C5_MTASE_1"/>
    <property type="match status" value="1"/>
</dbReference>
<dbReference type="PROSITE" id="PS50890">
    <property type="entry name" value="PUA"/>
    <property type="match status" value="1"/>
</dbReference>
<feature type="compositionally biased region" description="Low complexity" evidence="9">
    <location>
        <begin position="913"/>
        <end position="923"/>
    </location>
</feature>
<organism evidence="11 12">
    <name type="scientific">Lecanosticta acicola</name>
    <dbReference type="NCBI Taxonomy" id="111012"/>
    <lineage>
        <taxon>Eukaryota</taxon>
        <taxon>Fungi</taxon>
        <taxon>Dikarya</taxon>
        <taxon>Ascomycota</taxon>
        <taxon>Pezizomycotina</taxon>
        <taxon>Dothideomycetes</taxon>
        <taxon>Dothideomycetidae</taxon>
        <taxon>Mycosphaerellales</taxon>
        <taxon>Mycosphaerellaceae</taxon>
        <taxon>Lecanosticta</taxon>
    </lineage>
</organism>
<dbReference type="PANTHER" id="PTHR10629">
    <property type="entry name" value="CYTOSINE-SPECIFIC METHYLTRANSFERASE"/>
    <property type="match status" value="1"/>
</dbReference>
<dbReference type="PROSITE" id="PS51038">
    <property type="entry name" value="BAH"/>
    <property type="match status" value="1"/>
</dbReference>
<evidence type="ECO:0000259" key="10">
    <source>
        <dbReference type="PROSITE" id="PS51038"/>
    </source>
</evidence>
<dbReference type="InterPro" id="IPR029063">
    <property type="entry name" value="SAM-dependent_MTases_sf"/>
</dbReference>
<dbReference type="InterPro" id="IPR001025">
    <property type="entry name" value="BAH_dom"/>
</dbReference>
<dbReference type="GO" id="GO:0032259">
    <property type="term" value="P:methylation"/>
    <property type="evidence" value="ECO:0007669"/>
    <property type="project" value="UniProtKB-KW"/>
</dbReference>
<evidence type="ECO:0000256" key="1">
    <source>
        <dbReference type="ARBA" id="ARBA00004123"/>
    </source>
</evidence>
<dbReference type="AlphaFoldDB" id="A0AAI9EDI0"/>
<dbReference type="GO" id="GO:0003886">
    <property type="term" value="F:DNA (cytosine-5-)-methyltransferase activity"/>
    <property type="evidence" value="ECO:0007669"/>
    <property type="project" value="UniProtKB-EC"/>
</dbReference>
<keyword evidence="5 8" id="KW-0949">S-adenosyl-L-methionine</keyword>
<comment type="caution">
    <text evidence="11">The sequence shown here is derived from an EMBL/GenBank/DDBJ whole genome shotgun (WGS) entry which is preliminary data.</text>
</comment>
<dbReference type="InterPro" id="IPR018117">
    <property type="entry name" value="C5_DNA_meth_AS"/>
</dbReference>
<reference evidence="11" key="1">
    <citation type="submission" date="2023-11" db="EMBL/GenBank/DDBJ databases">
        <authorList>
            <person name="Alioto T."/>
            <person name="Alioto T."/>
            <person name="Gomez Garrido J."/>
        </authorList>
    </citation>
    <scope>NUCLEOTIDE SEQUENCE</scope>
</reference>
<dbReference type="Pfam" id="PF25423">
    <property type="entry name" value="DUF7893"/>
    <property type="match status" value="1"/>
</dbReference>
<dbReference type="Pfam" id="PF00145">
    <property type="entry name" value="DNA_methylase"/>
    <property type="match status" value="1"/>
</dbReference>
<keyword evidence="7" id="KW-0539">Nucleus</keyword>
<proteinExistence type="inferred from homology"/>
<dbReference type="GO" id="GO:0005634">
    <property type="term" value="C:nucleus"/>
    <property type="evidence" value="ECO:0007669"/>
    <property type="project" value="UniProtKB-SubCell"/>
</dbReference>
<sequence length="1258" mass="140163">MKRRSNTHAALRDEDDEIVVALHPPKRMKIDTSDTSGSGILTPQSGNRVLRDKPAASSPQLADSGLSEAVELDDTSDGDGDRSVDDSETGGSSRRRRIKPAEASHLAICGPAYPRSAYTGWQPPLAHVTEVEADDALREVSERPDVERSEWKIYRLSNFSFYRPPSGHKTHRHELVSLDRLRQDRYPEFCMDGILSCGDRRCYVQCIPFEIITVDGYGDDASNIANQICIQSKQQASRDNGAWYQLSSPAAEYRRFYHPFLWLARFTKYFVIYLLEKKCVTLGHFRASFFKWLQAGYAASRGFHKWLEYSGLRDFRTTVAANVWYLWKECYSLEDSKLRKHPIWSEVDPQRLKAIPMQPNFEKMTVVTPFAYQCFGSMYFGDRLVERRANARLIRSTQRRKSLLGLTPFLSEKHSAHIMQSPASLASSPDPEPVSALNITAGDVVCVRPDLSSVWREAQHSWFAYVQGTRSHNDRMLLDVLWLYEPKDTTLGKAYYPFPNELFLSDNCSCGEAALDRECVIKKAEVTFFGRNPYAHKGLFVRQKFRTIHEQDTYDFVSLKQTDFRCTCDNQLSIFEECYSKYNVGDTVLVREWSRILREDRLQPARIEHFDCKKRRIHVSLFGRKHEEDPSSNARPNELTAPFTARSKSSDKIIRKCQVRHFTRAQIANGDVPAPYDRDGTGDFFYLAIETLEATDQERHFAEGWNPSEKPHKPNLTGMGIFCGGGTFDRGLEEGGAVQFRYAVDWAEKALHSYRANANANASSGEVHYFLGSVNDYLSHAMAGYEGPAIAEPGDFNLLSAGSPCPGFSALQNNKLSEESKQNASMIASVVSFVDFFVPEYLILENVVTMTNGMGPQKDENVFAQIVASLVGLGYQVQQFLMDAWSYGSPQQRSRVFIIASAPGLVPLVAPSHSHAHPPNAAARGRALGTSSNGKRFGSRRDEFTAFGHVSAADAVADLPFVGDSQVQLCPQFPDHRTAITEPAVNRGRVVAVPTRPRAMGLIQAKAAGLVRGDPLEHCERVNAVRKVKHSRIFARIDPDFLFPTIVTRLAINDGINGRVVHWDQQRTLTVMEARRAQGYLDTEVLIGTPVDQLKIVGNSVDRKVALVLGLALRQSWTGSDLNLNLNSQSASQILTSHATAEHSSPAADEDGDSAREEDTSIATNSGDHHGDGDGETDSLANEGASSSSSAAAAADELSPVVDEPADMNRSTKMALNMSAEELEEIRRESSQAFKVIKRIVEEHGRAGGSLGGSPLWR</sequence>
<dbReference type="EC" id="2.1.1.37" evidence="2"/>
<dbReference type="InterPro" id="IPR057215">
    <property type="entry name" value="DUF7893"/>
</dbReference>
<dbReference type="PANTHER" id="PTHR10629:SF54">
    <property type="entry name" value="DNA METHYLTRANSFERASE DIM-2"/>
    <property type="match status" value="1"/>
</dbReference>
<dbReference type="GO" id="GO:0003677">
    <property type="term" value="F:DNA binding"/>
    <property type="evidence" value="ECO:0007669"/>
    <property type="project" value="UniProtKB-KW"/>
</dbReference>
<keyword evidence="3 8" id="KW-0489">Methyltransferase</keyword>
<dbReference type="GO" id="GO:0044027">
    <property type="term" value="P:negative regulation of gene expression via chromosomal CpG island methylation"/>
    <property type="evidence" value="ECO:0007669"/>
    <property type="project" value="TreeGrafter"/>
</dbReference>
<keyword evidence="4 8" id="KW-0808">Transferase</keyword>
<evidence type="ECO:0000256" key="9">
    <source>
        <dbReference type="SAM" id="MobiDB-lite"/>
    </source>
</evidence>
<evidence type="ECO:0000256" key="6">
    <source>
        <dbReference type="ARBA" id="ARBA00023125"/>
    </source>
</evidence>
<evidence type="ECO:0000256" key="7">
    <source>
        <dbReference type="ARBA" id="ARBA00023242"/>
    </source>
</evidence>